<evidence type="ECO:0000313" key="3">
    <source>
        <dbReference type="Proteomes" id="UP000305267"/>
    </source>
</evidence>
<accession>A0A5C4L6W2</accession>
<feature type="compositionally biased region" description="Basic and acidic residues" evidence="1">
    <location>
        <begin position="95"/>
        <end position="112"/>
    </location>
</feature>
<evidence type="ECO:0000256" key="1">
    <source>
        <dbReference type="SAM" id="MobiDB-lite"/>
    </source>
</evidence>
<dbReference type="Proteomes" id="UP000305267">
    <property type="component" value="Unassembled WGS sequence"/>
</dbReference>
<feature type="region of interest" description="Disordered" evidence="1">
    <location>
        <begin position="88"/>
        <end position="112"/>
    </location>
</feature>
<organism evidence="2 3">
    <name type="scientific">Methylobacterium terricola</name>
    <dbReference type="NCBI Taxonomy" id="2583531"/>
    <lineage>
        <taxon>Bacteria</taxon>
        <taxon>Pseudomonadati</taxon>
        <taxon>Pseudomonadota</taxon>
        <taxon>Alphaproteobacteria</taxon>
        <taxon>Hyphomicrobiales</taxon>
        <taxon>Methylobacteriaceae</taxon>
        <taxon>Methylobacterium</taxon>
    </lineage>
</organism>
<dbReference type="RefSeq" id="WP_139040633.1">
    <property type="nucleotide sequence ID" value="NZ_VDDA01000054.1"/>
</dbReference>
<keyword evidence="3" id="KW-1185">Reference proteome</keyword>
<dbReference type="EMBL" id="VDDA01000054">
    <property type="protein sequence ID" value="TNC05949.1"/>
    <property type="molecule type" value="Genomic_DNA"/>
</dbReference>
<gene>
    <name evidence="2" type="ORF">FF100_35100</name>
</gene>
<evidence type="ECO:0000313" key="2">
    <source>
        <dbReference type="EMBL" id="TNC05949.1"/>
    </source>
</evidence>
<proteinExistence type="predicted"/>
<dbReference type="OrthoDB" id="8445172at2"/>
<protein>
    <submittedName>
        <fullName evidence="2">Uncharacterized protein</fullName>
    </submittedName>
</protein>
<name>A0A5C4L6W2_9HYPH</name>
<sequence length="112" mass="11884">MFEAGIRFWRPGLTAPMSEAADEGGEPIIALAALRNSLKDGLTLAAILARLDEAVSTAVPLSRLVEDAGSARQAAAWIRRTSIRRPPSGVGGGLRLREGFEVGREPARPHQG</sequence>
<dbReference type="AlphaFoldDB" id="A0A5C4L6W2"/>
<reference evidence="2 3" key="1">
    <citation type="submission" date="2019-06" db="EMBL/GenBank/DDBJ databases">
        <title>Genome of Methylobacterium sp. 17Sr1-39.</title>
        <authorList>
            <person name="Seo T."/>
        </authorList>
    </citation>
    <scope>NUCLEOTIDE SEQUENCE [LARGE SCALE GENOMIC DNA]</scope>
    <source>
        <strain evidence="2 3">17Sr1-39</strain>
    </source>
</reference>
<comment type="caution">
    <text evidence="2">The sequence shown here is derived from an EMBL/GenBank/DDBJ whole genome shotgun (WGS) entry which is preliminary data.</text>
</comment>